<sequence>MDNMDTRDQVVALAGSLFDRGYSVGSAGNISVRIPGGYLMTPTNSSLGRLDPARLSVLDEDFVHTAGDPPSKEIPMHKAVYEARPDTGALVHLHSTHVTALSCLWVPGEPLIPPLTPYFVMRVGADVPVVPYFRPGSADVVDEIRDAARRGPAVILAHHGSLVAGSSLVAAVNAAEELEVTAQLALLLRGSQPRTLDAEQVAELL</sequence>
<dbReference type="InterPro" id="IPR050013">
    <property type="entry name" value="OtnC"/>
</dbReference>
<dbReference type="Proteomes" id="UP000292373">
    <property type="component" value="Unassembled WGS sequence"/>
</dbReference>
<dbReference type="OrthoDB" id="9786287at2"/>
<accession>A0A4Q9KDL2</accession>
<dbReference type="Gene3D" id="3.40.225.10">
    <property type="entry name" value="Class II aldolase/adducin N-terminal domain"/>
    <property type="match status" value="1"/>
</dbReference>
<evidence type="ECO:0000313" key="13">
    <source>
        <dbReference type="Proteomes" id="UP000292373"/>
    </source>
</evidence>
<dbReference type="Pfam" id="PF00596">
    <property type="entry name" value="Aldolase_II"/>
    <property type="match status" value="1"/>
</dbReference>
<dbReference type="NCBIfam" id="NF006000">
    <property type="entry name" value="PRK08130.1"/>
    <property type="match status" value="1"/>
</dbReference>
<keyword evidence="3" id="KW-0862">Zinc</keyword>
<evidence type="ECO:0000256" key="9">
    <source>
        <dbReference type="ARBA" id="ARBA00047520"/>
    </source>
</evidence>
<dbReference type="SMART" id="SM01007">
    <property type="entry name" value="Aldolase_II"/>
    <property type="match status" value="1"/>
</dbReference>
<comment type="catalytic activity">
    <reaction evidence="9">
        <text>3-dehydro-4-O-phospho-D-erythronate + H(+) = dihydroxyacetone phosphate + CO2</text>
        <dbReference type="Rhea" id="RHEA:52416"/>
        <dbReference type="ChEBI" id="CHEBI:15378"/>
        <dbReference type="ChEBI" id="CHEBI:16526"/>
        <dbReference type="ChEBI" id="CHEBI:57642"/>
        <dbReference type="ChEBI" id="CHEBI:136593"/>
        <dbReference type="EC" id="4.1.1.104"/>
    </reaction>
</comment>
<comment type="cofactor">
    <cofactor evidence="1">
        <name>Zn(2+)</name>
        <dbReference type="ChEBI" id="CHEBI:29105"/>
    </cofactor>
</comment>
<name>A0A4Q9KDL2_9ACTN</name>
<dbReference type="GO" id="GO:0016832">
    <property type="term" value="F:aldehyde-lyase activity"/>
    <property type="evidence" value="ECO:0007669"/>
    <property type="project" value="InterPro"/>
</dbReference>
<evidence type="ECO:0000256" key="3">
    <source>
        <dbReference type="ARBA" id="ARBA00022833"/>
    </source>
</evidence>
<dbReference type="PANTHER" id="PTHR22789">
    <property type="entry name" value="FUCULOSE PHOSPHATE ALDOLASE"/>
    <property type="match status" value="1"/>
</dbReference>
<protein>
    <recommendedName>
        <fullName evidence="8">3-oxo-tetronate 4-phosphate decarboxylase</fullName>
        <ecNumber evidence="7">4.1.1.104</ecNumber>
    </recommendedName>
</protein>
<dbReference type="NCBIfam" id="NF043034">
    <property type="entry name" value="OxoTetrPhDc"/>
    <property type="match status" value="1"/>
</dbReference>
<evidence type="ECO:0000256" key="10">
    <source>
        <dbReference type="ARBA" id="ARBA00048603"/>
    </source>
</evidence>
<reference evidence="12 13" key="1">
    <citation type="submission" date="2019-01" db="EMBL/GenBank/DDBJ databases">
        <title>Lactibacter flavus gen. nov., sp. nov., a novel bacterium of the family Propionibacteriaceae isolated from raw milk and dairy products.</title>
        <authorList>
            <person name="Huptas C."/>
            <person name="Wenning M."/>
            <person name="Breitenwieser F."/>
            <person name="Doll E."/>
            <person name="Von Neubeck M."/>
            <person name="Busse H.-J."/>
            <person name="Scherer S."/>
        </authorList>
    </citation>
    <scope>NUCLEOTIDE SEQUENCE [LARGE SCALE GENOMIC DNA]</scope>
    <source>
        <strain evidence="12 13">KCTC 33808</strain>
    </source>
</reference>
<dbReference type="GO" id="GO:0005829">
    <property type="term" value="C:cytosol"/>
    <property type="evidence" value="ECO:0007669"/>
    <property type="project" value="TreeGrafter"/>
</dbReference>
<dbReference type="SUPFAM" id="SSF53639">
    <property type="entry name" value="AraD/HMP-PK domain-like"/>
    <property type="match status" value="1"/>
</dbReference>
<keyword evidence="13" id="KW-1185">Reference proteome</keyword>
<dbReference type="InterPro" id="IPR001303">
    <property type="entry name" value="Aldolase_II/adducin_N"/>
</dbReference>
<keyword evidence="5" id="KW-0119">Carbohydrate metabolism</keyword>
<dbReference type="GO" id="GO:0046872">
    <property type="term" value="F:metal ion binding"/>
    <property type="evidence" value="ECO:0007669"/>
    <property type="project" value="UniProtKB-KW"/>
</dbReference>
<dbReference type="EMBL" id="SDMQ01000006">
    <property type="protein sequence ID" value="TBT84957.1"/>
    <property type="molecule type" value="Genomic_DNA"/>
</dbReference>
<evidence type="ECO:0000256" key="8">
    <source>
        <dbReference type="ARBA" id="ARBA00044803"/>
    </source>
</evidence>
<dbReference type="EC" id="4.1.1.104" evidence="7"/>
<evidence type="ECO:0000256" key="1">
    <source>
        <dbReference type="ARBA" id="ARBA00001947"/>
    </source>
</evidence>
<evidence type="ECO:0000256" key="6">
    <source>
        <dbReference type="ARBA" id="ARBA00044745"/>
    </source>
</evidence>
<proteinExistence type="predicted"/>
<comment type="function">
    <text evidence="6">Catalyzes the decarboxylation of 3-oxo-tetronate 4-phosphate to dihydroxyacetone phosphate (DHAP) and CO(2).</text>
</comment>
<evidence type="ECO:0000259" key="11">
    <source>
        <dbReference type="SMART" id="SM01007"/>
    </source>
</evidence>
<dbReference type="PANTHER" id="PTHR22789:SF0">
    <property type="entry name" value="3-OXO-TETRONATE 4-PHOSPHATE DECARBOXYLASE-RELATED"/>
    <property type="match status" value="1"/>
</dbReference>
<comment type="caution">
    <text evidence="12">The sequence shown here is derived from an EMBL/GenBank/DDBJ whole genome shotgun (WGS) entry which is preliminary data.</text>
</comment>
<evidence type="ECO:0000256" key="5">
    <source>
        <dbReference type="ARBA" id="ARBA00023277"/>
    </source>
</evidence>
<gene>
    <name evidence="12" type="ORF">ET989_07175</name>
</gene>
<evidence type="ECO:0000256" key="7">
    <source>
        <dbReference type="ARBA" id="ARBA00044772"/>
    </source>
</evidence>
<keyword evidence="2" id="KW-0479">Metal-binding</keyword>
<evidence type="ECO:0000256" key="4">
    <source>
        <dbReference type="ARBA" id="ARBA00023239"/>
    </source>
</evidence>
<dbReference type="GO" id="GO:0019323">
    <property type="term" value="P:pentose catabolic process"/>
    <property type="evidence" value="ECO:0007669"/>
    <property type="project" value="InterPro"/>
</dbReference>
<dbReference type="InterPro" id="IPR036409">
    <property type="entry name" value="Aldolase_II/adducin_N_sf"/>
</dbReference>
<evidence type="ECO:0000256" key="2">
    <source>
        <dbReference type="ARBA" id="ARBA00022723"/>
    </source>
</evidence>
<dbReference type="RefSeq" id="WP_131167870.1">
    <property type="nucleotide sequence ID" value="NZ_SDMQ01000006.1"/>
</dbReference>
<keyword evidence="4" id="KW-0456">Lyase</keyword>
<dbReference type="InterPro" id="IPR050197">
    <property type="entry name" value="Aldolase_class_II_sugar_metab"/>
</dbReference>
<organism evidence="12 13">
    <name type="scientific">Propioniciclava sinopodophylli</name>
    <dbReference type="NCBI Taxonomy" id="1837344"/>
    <lineage>
        <taxon>Bacteria</taxon>
        <taxon>Bacillati</taxon>
        <taxon>Actinomycetota</taxon>
        <taxon>Actinomycetes</taxon>
        <taxon>Propionibacteriales</taxon>
        <taxon>Propionibacteriaceae</taxon>
        <taxon>Propioniciclava</taxon>
    </lineage>
</organism>
<evidence type="ECO:0000313" key="12">
    <source>
        <dbReference type="EMBL" id="TBT84957.1"/>
    </source>
</evidence>
<feature type="domain" description="Class II aldolase/adducin N-terminal" evidence="11">
    <location>
        <begin position="8"/>
        <end position="186"/>
    </location>
</feature>
<dbReference type="AlphaFoldDB" id="A0A4Q9KDL2"/>
<comment type="catalytic activity">
    <reaction evidence="10">
        <text>3-dehydro-4-O-phospho-L-erythronate + H(+) = dihydroxyacetone phosphate + CO2</text>
        <dbReference type="Rhea" id="RHEA:52404"/>
        <dbReference type="ChEBI" id="CHEBI:15378"/>
        <dbReference type="ChEBI" id="CHEBI:16526"/>
        <dbReference type="ChEBI" id="CHEBI:57642"/>
        <dbReference type="ChEBI" id="CHEBI:136592"/>
        <dbReference type="EC" id="4.1.1.104"/>
    </reaction>
</comment>